<organism evidence="3 4">
    <name type="scientific">Apiospora marii</name>
    <dbReference type="NCBI Taxonomy" id="335849"/>
    <lineage>
        <taxon>Eukaryota</taxon>
        <taxon>Fungi</taxon>
        <taxon>Dikarya</taxon>
        <taxon>Ascomycota</taxon>
        <taxon>Pezizomycotina</taxon>
        <taxon>Sordariomycetes</taxon>
        <taxon>Xylariomycetidae</taxon>
        <taxon>Amphisphaeriales</taxon>
        <taxon>Apiosporaceae</taxon>
        <taxon>Apiospora</taxon>
    </lineage>
</organism>
<protein>
    <recommendedName>
        <fullName evidence="5">SPX domain-containing protein</fullName>
    </recommendedName>
</protein>
<evidence type="ECO:0000256" key="1">
    <source>
        <dbReference type="SAM" id="MobiDB-lite"/>
    </source>
</evidence>
<dbReference type="EMBL" id="JAQQWI010000007">
    <property type="protein sequence ID" value="KAK8026426.1"/>
    <property type="molecule type" value="Genomic_DNA"/>
</dbReference>
<dbReference type="Proteomes" id="UP001396898">
    <property type="component" value="Unassembled WGS sequence"/>
</dbReference>
<keyword evidence="2" id="KW-0472">Membrane</keyword>
<proteinExistence type="predicted"/>
<accession>A0ABR1S3P7</accession>
<keyword evidence="2" id="KW-1133">Transmembrane helix</keyword>
<evidence type="ECO:0000313" key="3">
    <source>
        <dbReference type="EMBL" id="KAK8026426.1"/>
    </source>
</evidence>
<keyword evidence="4" id="KW-1185">Reference proteome</keyword>
<evidence type="ECO:0008006" key="5">
    <source>
        <dbReference type="Google" id="ProtNLM"/>
    </source>
</evidence>
<feature type="region of interest" description="Disordered" evidence="1">
    <location>
        <begin position="1"/>
        <end position="20"/>
    </location>
</feature>
<name>A0ABR1S3P7_9PEZI</name>
<evidence type="ECO:0000313" key="4">
    <source>
        <dbReference type="Proteomes" id="UP001396898"/>
    </source>
</evidence>
<keyword evidence="2" id="KW-0812">Transmembrane</keyword>
<gene>
    <name evidence="3" type="ORF">PG991_003482</name>
</gene>
<reference evidence="3 4" key="1">
    <citation type="submission" date="2023-01" db="EMBL/GenBank/DDBJ databases">
        <title>Analysis of 21 Apiospora genomes using comparative genomics revels a genus with tremendous synthesis potential of carbohydrate active enzymes and secondary metabolites.</title>
        <authorList>
            <person name="Sorensen T."/>
        </authorList>
    </citation>
    <scope>NUCLEOTIDE SEQUENCE [LARGE SCALE GENOMIC DNA]</scope>
    <source>
        <strain evidence="3 4">CBS 20057</strain>
    </source>
</reference>
<sequence>MADTIALGSEGILPSHDEDGPYDYRDVLADSGPFVRAEASEEVKGLMNELIHLHDQFKYKRNVFQKLAEFDDLSQCKISSGEAETILQDEMIRLLGAESNDEPLRLHLSGSSSDSSIPTGPSRETVSRVCRLIQSCLHICSYDTAITTLKELKDYRAHGGKIAALLAEASLIAEESSLNLLNHYCGTRFTEAQLPEALRRTEEAAEISHIATELLDYISAQCIRLFNRSVRGGQWISMCTAIMTRMIAKLKIILQDPATYARQAIDRGNELRTSAEIGAIDTYRRQINVDNSFRTSYRQRAFLVNDVTPIVRYYNTMFKMRLHITRIFDTILEGITGEESEAGTEFEASYELTNIVCENADQPLWSVCSDRREVIMVTSEEVMLRVCYAGWSIARHDLRIIAENASTTTSQPSRSSLDIGDASELVMVHVLAAISSLFVANNVQRMLIHMARYAEQGHHPTAWDCGRFDMKLSLIVGTPIRPSDDKSDWAPLSDFRLPRKYFQNGFPDQWPGWKDKRVGVLRKIHASFRSRQRKSNMNDIEMGIMHQSQSLPKDDDEVAKLVKQYKHWNKVEMSRWILNSNSITVPCPRYVLSLITIWFLTVIGGIAFLCVMRTDTLGFDPANVLVLMWALASLLVILGKSRYVGEWTWNDFLHYQVPCRSVSEASRASGVPEQVVLLFLYRKLSGWRSREKMKVVGRNGLFPPARRGASDGFSIDRSFKRTTLLSCGLVVLKVSGYNGDRVICVGGRKRTESAGWAALISGDWITNRLVCQLPDKSDLKRFKAENKDFELLFREEECFLERCQGLYIEDRATFG</sequence>
<comment type="caution">
    <text evidence="3">The sequence shown here is derived from an EMBL/GenBank/DDBJ whole genome shotgun (WGS) entry which is preliminary data.</text>
</comment>
<feature type="transmembrane region" description="Helical" evidence="2">
    <location>
        <begin position="590"/>
        <end position="612"/>
    </location>
</feature>
<evidence type="ECO:0000256" key="2">
    <source>
        <dbReference type="SAM" id="Phobius"/>
    </source>
</evidence>
<feature type="transmembrane region" description="Helical" evidence="2">
    <location>
        <begin position="624"/>
        <end position="645"/>
    </location>
</feature>